<proteinExistence type="predicted"/>
<dbReference type="OrthoDB" id="336415at2"/>
<dbReference type="PANTHER" id="PTHR43617:SF22">
    <property type="entry name" value="L-AMINO ACID N-ACETYLTRANSFERASE AAAT"/>
    <property type="match status" value="1"/>
</dbReference>
<name>A0A1Q9A3N2_9HYPH</name>
<dbReference type="STRING" id="887144.BJF91_18780"/>
<dbReference type="PROSITE" id="PS51186">
    <property type="entry name" value="GNAT"/>
    <property type="match status" value="1"/>
</dbReference>
<dbReference type="CDD" id="cd04301">
    <property type="entry name" value="NAT_SF"/>
    <property type="match status" value="1"/>
</dbReference>
<dbReference type="InterPro" id="IPR000182">
    <property type="entry name" value="GNAT_dom"/>
</dbReference>
<feature type="domain" description="N-acetyltransferase" evidence="1">
    <location>
        <begin position="25"/>
        <end position="180"/>
    </location>
</feature>
<evidence type="ECO:0000259" key="1">
    <source>
        <dbReference type="PROSITE" id="PS51186"/>
    </source>
</evidence>
<protein>
    <submittedName>
        <fullName evidence="3">GNAT family N-acetyltransferase</fullName>
    </submittedName>
    <submittedName>
        <fullName evidence="2">Putative acetyltransferase</fullName>
        <ecNumber evidence="2">2.3.1.-</ecNumber>
    </submittedName>
</protein>
<comment type="caution">
    <text evidence="3">The sequence shown here is derived from an EMBL/GenBank/DDBJ whole genome shotgun (WGS) entry which is preliminary data.</text>
</comment>
<dbReference type="Proteomes" id="UP000544107">
    <property type="component" value="Unassembled WGS sequence"/>
</dbReference>
<dbReference type="InterPro" id="IPR016181">
    <property type="entry name" value="Acyl_CoA_acyltransferase"/>
</dbReference>
<dbReference type="Proteomes" id="UP000185598">
    <property type="component" value="Unassembled WGS sequence"/>
</dbReference>
<dbReference type="PANTHER" id="PTHR43617">
    <property type="entry name" value="L-AMINO ACID N-ACETYLTRANSFERASE"/>
    <property type="match status" value="1"/>
</dbReference>
<sequence>MPDKPAPSIAAASPVAANARWPDGLVIRAQHPDDAADIAALQSLPGVRAGTLRPPYPVEANVRKYIEDRQSQGMSLVAIMDGRVVGNAGLTQAIGRRSHAGSLGIAVHDAYHGRGIGRALIGELVAIADDWLNIVRLELTVFVDNAAAIALYESFGFTVEGTHRAFALRAGAFVDAYAMARVSALSTRSCQAEGTS</sequence>
<evidence type="ECO:0000313" key="2">
    <source>
        <dbReference type="EMBL" id="MBB4006140.1"/>
    </source>
</evidence>
<dbReference type="AlphaFoldDB" id="A0A1Q9A3N2"/>
<gene>
    <name evidence="3" type="ORF">BJF91_18780</name>
    <name evidence="2" type="ORF">GGQ71_000376</name>
</gene>
<keyword evidence="3" id="KW-0808">Transferase</keyword>
<dbReference type="EMBL" id="JACIED010000001">
    <property type="protein sequence ID" value="MBB4006140.1"/>
    <property type="molecule type" value="Genomic_DNA"/>
</dbReference>
<evidence type="ECO:0000313" key="4">
    <source>
        <dbReference type="Proteomes" id="UP000185598"/>
    </source>
</evidence>
<keyword evidence="2" id="KW-0012">Acyltransferase</keyword>
<organism evidence="3 4">
    <name type="scientific">Allorhizobium taibaishanense</name>
    <dbReference type="NCBI Taxonomy" id="887144"/>
    <lineage>
        <taxon>Bacteria</taxon>
        <taxon>Pseudomonadati</taxon>
        <taxon>Pseudomonadota</taxon>
        <taxon>Alphaproteobacteria</taxon>
        <taxon>Hyphomicrobiales</taxon>
        <taxon>Rhizobiaceae</taxon>
        <taxon>Rhizobium/Agrobacterium group</taxon>
        <taxon>Allorhizobium</taxon>
    </lineage>
</organism>
<dbReference type="SUPFAM" id="SSF55729">
    <property type="entry name" value="Acyl-CoA N-acyltransferases (Nat)"/>
    <property type="match status" value="1"/>
</dbReference>
<dbReference type="Gene3D" id="3.40.630.30">
    <property type="match status" value="1"/>
</dbReference>
<dbReference type="EMBL" id="MKIN01000022">
    <property type="protein sequence ID" value="OLP49136.1"/>
    <property type="molecule type" value="Genomic_DNA"/>
</dbReference>
<evidence type="ECO:0000313" key="3">
    <source>
        <dbReference type="EMBL" id="OLP49136.1"/>
    </source>
</evidence>
<dbReference type="EC" id="2.3.1.-" evidence="2"/>
<dbReference type="InterPro" id="IPR050276">
    <property type="entry name" value="MshD_Acetyltransferase"/>
</dbReference>
<reference evidence="3 4" key="1">
    <citation type="submission" date="2016-09" db="EMBL/GenBank/DDBJ databases">
        <title>Rhizobium oryziradicis sp. nov., isolated from the root of rice.</title>
        <authorList>
            <person name="Zhao J."/>
            <person name="Zhang X."/>
        </authorList>
    </citation>
    <scope>NUCLEOTIDE SEQUENCE [LARGE SCALE GENOMIC DNA]</scope>
    <source>
        <strain evidence="3 4">14971</strain>
    </source>
</reference>
<dbReference type="Pfam" id="PF00583">
    <property type="entry name" value="Acetyltransf_1"/>
    <property type="match status" value="1"/>
</dbReference>
<accession>A0A1Q9A3N2</accession>
<evidence type="ECO:0000313" key="5">
    <source>
        <dbReference type="Proteomes" id="UP000544107"/>
    </source>
</evidence>
<keyword evidence="4" id="KW-1185">Reference proteome</keyword>
<reference evidence="2 5" key="2">
    <citation type="submission" date="2020-08" db="EMBL/GenBank/DDBJ databases">
        <title>Genomic Encyclopedia of Type Strains, Phase IV (KMG-IV): sequencing the most valuable type-strain genomes for metagenomic binning, comparative biology and taxonomic classification.</title>
        <authorList>
            <person name="Goeker M."/>
        </authorList>
    </citation>
    <scope>NUCLEOTIDE SEQUENCE [LARGE SCALE GENOMIC DNA]</scope>
    <source>
        <strain evidence="2 5">DSM 100021</strain>
    </source>
</reference>
<dbReference type="GO" id="GO:0016747">
    <property type="term" value="F:acyltransferase activity, transferring groups other than amino-acyl groups"/>
    <property type="evidence" value="ECO:0007669"/>
    <property type="project" value="InterPro"/>
</dbReference>
<dbReference type="RefSeq" id="WP_075614927.1">
    <property type="nucleotide sequence ID" value="NZ_JACIED010000001.1"/>
</dbReference>